<dbReference type="Gene3D" id="3.30.530.20">
    <property type="match status" value="1"/>
</dbReference>
<evidence type="ECO:0000313" key="1">
    <source>
        <dbReference type="EMBL" id="TCJ22071.1"/>
    </source>
</evidence>
<dbReference type="AlphaFoldDB" id="A0A4R1BW93"/>
<dbReference type="SUPFAM" id="SSF55961">
    <property type="entry name" value="Bet v1-like"/>
    <property type="match status" value="1"/>
</dbReference>
<gene>
    <name evidence="1" type="ORF">EPD65_13685</name>
</gene>
<name>A0A4R1BW93_9ACTN</name>
<organism evidence="1 2">
    <name type="scientific">Nocardioides jejuensis</name>
    <dbReference type="NCBI Taxonomy" id="2502782"/>
    <lineage>
        <taxon>Bacteria</taxon>
        <taxon>Bacillati</taxon>
        <taxon>Actinomycetota</taxon>
        <taxon>Actinomycetes</taxon>
        <taxon>Propionibacteriales</taxon>
        <taxon>Nocardioidaceae</taxon>
        <taxon>Nocardioides</taxon>
    </lineage>
</organism>
<evidence type="ECO:0000313" key="2">
    <source>
        <dbReference type="Proteomes" id="UP000295453"/>
    </source>
</evidence>
<comment type="caution">
    <text evidence="1">The sequence shown here is derived from an EMBL/GenBank/DDBJ whole genome shotgun (WGS) entry which is preliminary data.</text>
</comment>
<sequence>MAQVTAVAEAIVPAAPALVLEALADYREARPAILTPAYTEYQVVEGGVGAGTVASWHLHATEKRVREVVADVVVTSDSVVETDRNSSMVTTFTVAAADAGTTVTVTTTWNGAGGVGGFFEKTFAPLGLRRIHGELLANLSSYVAR</sequence>
<accession>A0A4R1BW93</accession>
<proteinExistence type="predicted"/>
<keyword evidence="2" id="KW-1185">Reference proteome</keyword>
<dbReference type="Pfam" id="PF10604">
    <property type="entry name" value="Polyketide_cyc2"/>
    <property type="match status" value="1"/>
</dbReference>
<dbReference type="InterPro" id="IPR023393">
    <property type="entry name" value="START-like_dom_sf"/>
</dbReference>
<dbReference type="InterPro" id="IPR014488">
    <property type="entry name" value="UCP017371"/>
</dbReference>
<dbReference type="Proteomes" id="UP000295453">
    <property type="component" value="Unassembled WGS sequence"/>
</dbReference>
<dbReference type="RefSeq" id="WP_131585084.1">
    <property type="nucleotide sequence ID" value="NZ_SJZJ01000026.1"/>
</dbReference>
<dbReference type="EMBL" id="SJZJ01000026">
    <property type="protein sequence ID" value="TCJ22071.1"/>
    <property type="molecule type" value="Genomic_DNA"/>
</dbReference>
<protein>
    <submittedName>
        <fullName evidence="1">SRPBCC family protein</fullName>
    </submittedName>
</protein>
<dbReference type="PIRSF" id="PIRSF017371">
    <property type="entry name" value="UCP017371"/>
    <property type="match status" value="1"/>
</dbReference>
<dbReference type="InterPro" id="IPR019587">
    <property type="entry name" value="Polyketide_cyclase/dehydratase"/>
</dbReference>
<reference evidence="1 2" key="1">
    <citation type="submission" date="2019-03" db="EMBL/GenBank/DDBJ databases">
        <authorList>
            <person name="Kim M.K.M."/>
        </authorList>
    </citation>
    <scope>NUCLEOTIDE SEQUENCE [LARGE SCALE GENOMIC DNA]</scope>
    <source>
        <strain evidence="1 2">18JY15-6</strain>
    </source>
</reference>